<reference evidence="4 5" key="1">
    <citation type="submission" date="2016-10" db="EMBL/GenBank/DDBJ databases">
        <authorList>
            <person name="de Groot N.N."/>
        </authorList>
    </citation>
    <scope>NUCLEOTIDE SEQUENCE [LARGE SCALE GENOMIC DNA]</scope>
    <source>
        <strain evidence="4 5">DSM 24956</strain>
    </source>
</reference>
<dbReference type="OrthoDB" id="974771at2"/>
<dbReference type="Proteomes" id="UP000199595">
    <property type="component" value="Unassembled WGS sequence"/>
</dbReference>
<name>A0A1H2WU04_9FLAO</name>
<evidence type="ECO:0000259" key="2">
    <source>
        <dbReference type="Pfam" id="PF13229"/>
    </source>
</evidence>
<proteinExistence type="predicted"/>
<evidence type="ECO:0000256" key="1">
    <source>
        <dbReference type="ARBA" id="ARBA00022729"/>
    </source>
</evidence>
<keyword evidence="5" id="KW-1185">Reference proteome</keyword>
<dbReference type="STRING" id="762486.SAMN05444411_102285"/>
<keyword evidence="1" id="KW-0732">Signal</keyword>
<dbReference type="EMBL" id="FNNJ01000002">
    <property type="protein sequence ID" value="SDW84027.1"/>
    <property type="molecule type" value="Genomic_DNA"/>
</dbReference>
<dbReference type="Pfam" id="PF18962">
    <property type="entry name" value="Por_Secre_tail"/>
    <property type="match status" value="1"/>
</dbReference>
<dbReference type="InterPro" id="IPR006626">
    <property type="entry name" value="PbH1"/>
</dbReference>
<feature type="domain" description="Secretion system C-terminal sorting" evidence="3">
    <location>
        <begin position="881"/>
        <end position="943"/>
    </location>
</feature>
<dbReference type="InterPro" id="IPR011050">
    <property type="entry name" value="Pectin_lyase_fold/virulence"/>
</dbReference>
<feature type="domain" description="Right handed beta helix" evidence="2">
    <location>
        <begin position="258"/>
        <end position="437"/>
    </location>
</feature>
<dbReference type="PANTHER" id="PTHR36453:SF1">
    <property type="entry name" value="RIGHT HANDED BETA HELIX DOMAIN-CONTAINING PROTEIN"/>
    <property type="match status" value="1"/>
</dbReference>
<dbReference type="RefSeq" id="WP_090121177.1">
    <property type="nucleotide sequence ID" value="NZ_FNNJ01000002.1"/>
</dbReference>
<dbReference type="InterPro" id="IPR039448">
    <property type="entry name" value="Beta_helix"/>
</dbReference>
<protein>
    <submittedName>
        <fullName evidence="4">Por secretion system C-terminal sorting domain-containing protein</fullName>
    </submittedName>
</protein>
<dbReference type="SMART" id="SM00710">
    <property type="entry name" value="PbH1"/>
    <property type="match status" value="5"/>
</dbReference>
<gene>
    <name evidence="4" type="ORF">SAMN05444411_102285</name>
</gene>
<sequence>MKQGINMHKGISIIVFFICFGFSKLYSQEIHVYSTDIPWMQGSITEDSDKIYSINEAINQASSGDVIIIHEGIYREKVVVNKNNLTLKNYNSDYVLVTGADKVSGTWNDATGMTSGVKVIDISGINIETDYSQLFSNGNIQKLGRHPNRNIEDMMEVIHSEGGYAPLTNASKPSGATATGQVTFQETTIPDVDLTGGIVRAMTGKMRNYVYGNIVSNSGNTVSFKAINSNTDWKKDNAIASTRFKFSWGYVLHKNLVDTKGEWFIENNKLYYFPSNGGNINDYRIELQTREKVLLLNNTEGIQVSGINFVAGNVDFQDANNAVIEDCTFRYLHPFWTPNGYGQNDTDPKGIYLEDSSNNTFKNTYVGHSWGNMVALRSGANNSFENCTIEDFGWVGVFTSGIHINKSNNTNINNCTFGDAGRFQIRVDGGDAKVNIMDSDFYGAMKMGEDAGPIEATSTGRIESLDLKGGVIAYNKIHDVKGIPVSDGNYNKQKVTAFYMEDTENYTAHHNLIYNIKADNYNGSVDITRHGEFLYLGPRYNPMDNPVNYYNNTIWNYDFCISIWNIEIDNWEALGLDFDSGRITDGHFANNIFMTNSDFKLSYVRQILSSTGGNQGYVTLNPSPSLETTDWNEFTTHCANYNYHFNPENNVFINPSVANSNFADVVNGDFNLSSSSSAIAAGIEIPGITSSSTPDAGALEGGNRVLNAGANLTLPDFLEKEFSILNAKFSIAITSETCPDENNGTLAIIPNVGANYQVNFNGNIYEFTDEISFQDLAPNTYEICININGETEEQCFEFKVASAEGLSSKTSMFGKQLEVNITSGTAPFNVTVNNIQVLETNSSKFNIGVNQGDIVSVKTANECEGELLKTIDFYGSVNPSPNPTMGEFRITLPINEGNIPIEIYNVQGQLISSEIYTVNSGIVLLNLNEKPSGIYFARIRTDKPINFKIVKK</sequence>
<dbReference type="Pfam" id="PF13229">
    <property type="entry name" value="Beta_helix"/>
    <property type="match status" value="1"/>
</dbReference>
<dbReference type="PANTHER" id="PTHR36453">
    <property type="entry name" value="SECRETED PROTEIN-RELATED"/>
    <property type="match status" value="1"/>
</dbReference>
<evidence type="ECO:0000313" key="5">
    <source>
        <dbReference type="Proteomes" id="UP000199595"/>
    </source>
</evidence>
<organism evidence="4 5">
    <name type="scientific">Lutibacter oricola</name>
    <dbReference type="NCBI Taxonomy" id="762486"/>
    <lineage>
        <taxon>Bacteria</taxon>
        <taxon>Pseudomonadati</taxon>
        <taxon>Bacteroidota</taxon>
        <taxon>Flavobacteriia</taxon>
        <taxon>Flavobacteriales</taxon>
        <taxon>Flavobacteriaceae</taxon>
        <taxon>Lutibacter</taxon>
    </lineage>
</organism>
<dbReference type="InterPro" id="IPR012334">
    <property type="entry name" value="Pectin_lyas_fold"/>
</dbReference>
<dbReference type="AlphaFoldDB" id="A0A1H2WU04"/>
<evidence type="ECO:0000259" key="3">
    <source>
        <dbReference type="Pfam" id="PF18962"/>
    </source>
</evidence>
<dbReference type="Gene3D" id="2.160.20.10">
    <property type="entry name" value="Single-stranded right-handed beta-helix, Pectin lyase-like"/>
    <property type="match status" value="2"/>
</dbReference>
<dbReference type="NCBIfam" id="TIGR04183">
    <property type="entry name" value="Por_Secre_tail"/>
    <property type="match status" value="1"/>
</dbReference>
<dbReference type="InterPro" id="IPR026444">
    <property type="entry name" value="Secre_tail"/>
</dbReference>
<evidence type="ECO:0000313" key="4">
    <source>
        <dbReference type="EMBL" id="SDW84027.1"/>
    </source>
</evidence>
<dbReference type="SUPFAM" id="SSF51126">
    <property type="entry name" value="Pectin lyase-like"/>
    <property type="match status" value="2"/>
</dbReference>
<accession>A0A1H2WU04</accession>